<keyword evidence="4" id="KW-0378">Hydrolase</keyword>
<protein>
    <submittedName>
        <fullName evidence="10">M23 family metallopeptidase</fullName>
    </submittedName>
</protein>
<dbReference type="Pfam" id="PF01551">
    <property type="entry name" value="Peptidase_M23"/>
    <property type="match status" value="1"/>
</dbReference>
<comment type="caution">
    <text evidence="10">The sequence shown here is derived from an EMBL/GenBank/DDBJ whole genome shotgun (WGS) entry which is preliminary data.</text>
</comment>
<evidence type="ECO:0000256" key="7">
    <source>
        <dbReference type="SAM" id="Coils"/>
    </source>
</evidence>
<dbReference type="PANTHER" id="PTHR21666:SF288">
    <property type="entry name" value="CELL DIVISION PROTEIN YTFB"/>
    <property type="match status" value="1"/>
</dbReference>
<keyword evidence="5" id="KW-0862">Zinc</keyword>
<dbReference type="OrthoDB" id="9805070at2"/>
<proteinExistence type="predicted"/>
<gene>
    <name evidence="10" type="ORF">EYW49_16565</name>
</gene>
<comment type="cofactor">
    <cofactor evidence="1">
        <name>Zn(2+)</name>
        <dbReference type="ChEBI" id="CHEBI:29105"/>
    </cofactor>
</comment>
<keyword evidence="8" id="KW-0812">Transmembrane</keyword>
<dbReference type="SUPFAM" id="SSF51261">
    <property type="entry name" value="Duplicated hybrid motif"/>
    <property type="match status" value="1"/>
</dbReference>
<evidence type="ECO:0000256" key="6">
    <source>
        <dbReference type="ARBA" id="ARBA00023049"/>
    </source>
</evidence>
<keyword evidence="2" id="KW-0645">Protease</keyword>
<keyword evidence="6" id="KW-0482">Metalloprotease</keyword>
<dbReference type="CDD" id="cd12797">
    <property type="entry name" value="M23_peptidase"/>
    <property type="match status" value="1"/>
</dbReference>
<evidence type="ECO:0000256" key="3">
    <source>
        <dbReference type="ARBA" id="ARBA00022723"/>
    </source>
</evidence>
<name>A0A4Q9VIZ2_9HYPH</name>
<accession>A0A4Q9VIZ2</accession>
<keyword evidence="3" id="KW-0479">Metal-binding</keyword>
<evidence type="ECO:0000256" key="1">
    <source>
        <dbReference type="ARBA" id="ARBA00001947"/>
    </source>
</evidence>
<evidence type="ECO:0000256" key="4">
    <source>
        <dbReference type="ARBA" id="ARBA00022801"/>
    </source>
</evidence>
<evidence type="ECO:0000256" key="2">
    <source>
        <dbReference type="ARBA" id="ARBA00022670"/>
    </source>
</evidence>
<reference evidence="10 11" key="1">
    <citation type="submission" date="2019-02" db="EMBL/GenBank/DDBJ databases">
        <title>Siculibacillus lacustris gen. nov., sp. nov., a new rosette-forming bacterium isolated from a freshwater crater lake (Lake St. Ana, Romania).</title>
        <authorList>
            <person name="Felfoldi T."/>
            <person name="Marton Z."/>
            <person name="Szabo A."/>
            <person name="Mentes A."/>
            <person name="Boka K."/>
            <person name="Marialigeti K."/>
            <person name="Mathe I."/>
            <person name="Koncz M."/>
            <person name="Schumann P."/>
            <person name="Toth E."/>
        </authorList>
    </citation>
    <scope>NUCLEOTIDE SEQUENCE [LARGE SCALE GENOMIC DNA]</scope>
    <source>
        <strain evidence="10 11">SA-279</strain>
    </source>
</reference>
<dbReference type="AlphaFoldDB" id="A0A4Q9VIZ2"/>
<dbReference type="InterPro" id="IPR016047">
    <property type="entry name" value="M23ase_b-sheet_dom"/>
</dbReference>
<dbReference type="GO" id="GO:0004222">
    <property type="term" value="F:metalloendopeptidase activity"/>
    <property type="evidence" value="ECO:0007669"/>
    <property type="project" value="TreeGrafter"/>
</dbReference>
<evidence type="ECO:0000313" key="10">
    <source>
        <dbReference type="EMBL" id="TBW35243.1"/>
    </source>
</evidence>
<keyword evidence="8" id="KW-0472">Membrane</keyword>
<feature type="transmembrane region" description="Helical" evidence="8">
    <location>
        <begin position="38"/>
        <end position="61"/>
    </location>
</feature>
<sequence length="428" mass="45017">MTSPEDLPRGFGRRREPHRITIVHGDRVRAFHVDPGRVAAVAGVLGVFALAYLAATGYLVFRDDILSGTISRQIQQARAYEDRVAALRAEIDRINGRQLLDQESFEAKIDRLLERQTKLVETQSRLGSLVDRATEAGLKPVPVAPGAALAPLPVAPAAIAPPNEATGSVPAPLDLDAFALPLRSSRLEGSTDRRRDDPSRRIAAVERALDGFEGGQSRALGRLADLAETKTRKITRILGQIGFRVAEGAPNRAAGASGGQGGPFVPDPAADPAARADAALVRLGLIRRATAALPLARPLPGDPAVTSGFGSRVDPFLGVPALHTGIDFRADAGEPVRVTGPGTVISAGRQGGYGLCVDVDHGNGVVTRYGHLSRVGATAGQKIRQGEVIGFAGSTGRSTATHLHYETRVGGEAVDPTHWIEAGRELGL</sequence>
<dbReference type="RefSeq" id="WP_131310737.1">
    <property type="nucleotide sequence ID" value="NZ_SJFN01000027.1"/>
</dbReference>
<dbReference type="Gene3D" id="2.70.70.10">
    <property type="entry name" value="Glucose Permease (Domain IIA)"/>
    <property type="match status" value="1"/>
</dbReference>
<feature type="domain" description="M23ase beta-sheet core" evidence="9">
    <location>
        <begin position="322"/>
        <end position="416"/>
    </location>
</feature>
<keyword evidence="8" id="KW-1133">Transmembrane helix</keyword>
<dbReference type="PANTHER" id="PTHR21666">
    <property type="entry name" value="PEPTIDASE-RELATED"/>
    <property type="match status" value="1"/>
</dbReference>
<evidence type="ECO:0000256" key="8">
    <source>
        <dbReference type="SAM" id="Phobius"/>
    </source>
</evidence>
<dbReference type="EMBL" id="SJFN01000027">
    <property type="protein sequence ID" value="TBW35243.1"/>
    <property type="molecule type" value="Genomic_DNA"/>
</dbReference>
<dbReference type="InterPro" id="IPR011055">
    <property type="entry name" value="Dup_hybrid_motif"/>
</dbReference>
<organism evidence="10 11">
    <name type="scientific">Siculibacillus lacustris</name>
    <dbReference type="NCBI Taxonomy" id="1549641"/>
    <lineage>
        <taxon>Bacteria</taxon>
        <taxon>Pseudomonadati</taxon>
        <taxon>Pseudomonadota</taxon>
        <taxon>Alphaproteobacteria</taxon>
        <taxon>Hyphomicrobiales</taxon>
        <taxon>Ancalomicrobiaceae</taxon>
        <taxon>Siculibacillus</taxon>
    </lineage>
</organism>
<evidence type="ECO:0000256" key="5">
    <source>
        <dbReference type="ARBA" id="ARBA00022833"/>
    </source>
</evidence>
<dbReference type="GO" id="GO:0046872">
    <property type="term" value="F:metal ion binding"/>
    <property type="evidence" value="ECO:0007669"/>
    <property type="project" value="UniProtKB-KW"/>
</dbReference>
<feature type="coiled-coil region" evidence="7">
    <location>
        <begin position="70"/>
        <end position="97"/>
    </location>
</feature>
<dbReference type="GO" id="GO:0006508">
    <property type="term" value="P:proteolysis"/>
    <property type="evidence" value="ECO:0007669"/>
    <property type="project" value="UniProtKB-KW"/>
</dbReference>
<keyword evidence="11" id="KW-1185">Reference proteome</keyword>
<keyword evidence="7" id="KW-0175">Coiled coil</keyword>
<dbReference type="InterPro" id="IPR050570">
    <property type="entry name" value="Cell_wall_metabolism_enzyme"/>
</dbReference>
<evidence type="ECO:0000259" key="9">
    <source>
        <dbReference type="Pfam" id="PF01551"/>
    </source>
</evidence>
<dbReference type="Proteomes" id="UP000292781">
    <property type="component" value="Unassembled WGS sequence"/>
</dbReference>
<evidence type="ECO:0000313" key="11">
    <source>
        <dbReference type="Proteomes" id="UP000292781"/>
    </source>
</evidence>